<dbReference type="Gene3D" id="1.20.58.1000">
    <property type="entry name" value="Metal-sensitive repressor, helix protomer"/>
    <property type="match status" value="1"/>
</dbReference>
<protein>
    <submittedName>
        <fullName evidence="1">Transcriptional regulator</fullName>
    </submittedName>
</protein>
<dbReference type="GO" id="GO:0003677">
    <property type="term" value="F:DNA binding"/>
    <property type="evidence" value="ECO:0007669"/>
    <property type="project" value="InterPro"/>
</dbReference>
<dbReference type="GO" id="GO:0046872">
    <property type="term" value="F:metal ion binding"/>
    <property type="evidence" value="ECO:0007669"/>
    <property type="project" value="InterPro"/>
</dbReference>
<dbReference type="Proteomes" id="UP000230766">
    <property type="component" value="Unassembled WGS sequence"/>
</dbReference>
<organism evidence="1 2">
    <name type="scientific">Candidatus Nealsonbacteria bacterium CG01_land_8_20_14_3_00_12</name>
    <dbReference type="NCBI Taxonomy" id="1974697"/>
    <lineage>
        <taxon>Bacteria</taxon>
        <taxon>Candidatus Nealsoniibacteriota</taxon>
    </lineage>
</organism>
<sequence>MKKSFKKQILNRMNYLSGHLEGIKKMIKGDKYCIDIIKQNEAVIAAIKKLNQMVLENHLNTCVTQAIKSRDKKEKTKKIREILEIFQNSTKK</sequence>
<dbReference type="InterPro" id="IPR038390">
    <property type="entry name" value="Metal_Tscrpt_repr_sf"/>
</dbReference>
<gene>
    <name evidence="1" type="ORF">COS09_01745</name>
</gene>
<evidence type="ECO:0000313" key="2">
    <source>
        <dbReference type="Proteomes" id="UP000230766"/>
    </source>
</evidence>
<name>A0A2M7EBF9_9BACT</name>
<dbReference type="PANTHER" id="PTHR33677">
    <property type="entry name" value="TRANSCRIPTIONAL REPRESSOR FRMR-RELATED"/>
    <property type="match status" value="1"/>
</dbReference>
<evidence type="ECO:0000313" key="1">
    <source>
        <dbReference type="EMBL" id="PIV65025.1"/>
    </source>
</evidence>
<comment type="caution">
    <text evidence="1">The sequence shown here is derived from an EMBL/GenBank/DDBJ whole genome shotgun (WGS) entry which is preliminary data.</text>
</comment>
<dbReference type="AlphaFoldDB" id="A0A2M7EBF9"/>
<dbReference type="GO" id="GO:0045892">
    <property type="term" value="P:negative regulation of DNA-templated transcription"/>
    <property type="evidence" value="ECO:0007669"/>
    <property type="project" value="UniProtKB-ARBA"/>
</dbReference>
<dbReference type="InterPro" id="IPR003735">
    <property type="entry name" value="Metal_Tscrpt_repr"/>
</dbReference>
<proteinExistence type="predicted"/>
<accession>A0A2M7EBF9</accession>
<dbReference type="EMBL" id="PETJ01000046">
    <property type="protein sequence ID" value="PIV65025.1"/>
    <property type="molecule type" value="Genomic_DNA"/>
</dbReference>
<reference evidence="2" key="1">
    <citation type="submission" date="2017-09" db="EMBL/GenBank/DDBJ databases">
        <title>Depth-based differentiation of microbial function through sediment-hosted aquifers and enrichment of novel symbionts in the deep terrestrial subsurface.</title>
        <authorList>
            <person name="Probst A.J."/>
            <person name="Ladd B."/>
            <person name="Jarett J.K."/>
            <person name="Geller-Mcgrath D.E."/>
            <person name="Sieber C.M.K."/>
            <person name="Emerson J.B."/>
            <person name="Anantharaman K."/>
            <person name="Thomas B.C."/>
            <person name="Malmstrom R."/>
            <person name="Stieglmeier M."/>
            <person name="Klingl A."/>
            <person name="Woyke T."/>
            <person name="Ryan C.M."/>
            <person name="Banfield J.F."/>
        </authorList>
    </citation>
    <scope>NUCLEOTIDE SEQUENCE [LARGE SCALE GENOMIC DNA]</scope>
</reference>
<dbReference type="Pfam" id="PF02583">
    <property type="entry name" value="Trns_repr_metal"/>
    <property type="match status" value="1"/>
</dbReference>